<keyword evidence="6" id="KW-0067">ATP-binding</keyword>
<feature type="region of interest" description="Disordered" evidence="9">
    <location>
        <begin position="563"/>
        <end position="590"/>
    </location>
</feature>
<dbReference type="EMBL" id="JAHRHJ020000005">
    <property type="protein sequence ID" value="KAH9314359.1"/>
    <property type="molecule type" value="Genomic_DNA"/>
</dbReference>
<dbReference type="Gene3D" id="3.30.200.20">
    <property type="entry name" value="Phosphorylase Kinase, domain 1"/>
    <property type="match status" value="1"/>
</dbReference>
<feature type="compositionally biased region" description="Low complexity" evidence="9">
    <location>
        <begin position="581"/>
        <end position="590"/>
    </location>
</feature>
<dbReference type="InterPro" id="IPR024678">
    <property type="entry name" value="Kinase_OSR1/WNK_CCT"/>
</dbReference>
<evidence type="ECO:0000256" key="3">
    <source>
        <dbReference type="ARBA" id="ARBA00022679"/>
    </source>
</evidence>
<dbReference type="Gene3D" id="3.10.20.90">
    <property type="entry name" value="Phosphatidylinositol 3-kinase Catalytic Subunit, Chain A, domain 1"/>
    <property type="match status" value="1"/>
</dbReference>
<dbReference type="InterPro" id="IPR000719">
    <property type="entry name" value="Prot_kinase_dom"/>
</dbReference>
<evidence type="ECO:0000313" key="12">
    <source>
        <dbReference type="Proteomes" id="UP000824469"/>
    </source>
</evidence>
<dbReference type="InterPro" id="IPR011009">
    <property type="entry name" value="Kinase-like_dom_sf"/>
</dbReference>
<keyword evidence="12" id="KW-1185">Reference proteome</keyword>
<keyword evidence="3" id="KW-0808">Transferase</keyword>
<dbReference type="Pfam" id="PF12202">
    <property type="entry name" value="OSR1_C"/>
    <property type="match status" value="1"/>
</dbReference>
<name>A0AA38L6L6_TAXCH</name>
<dbReference type="FunFam" id="3.30.200.20:FF:000075">
    <property type="entry name" value="Probable serine/threonine-protein kinase WNK1"/>
    <property type="match status" value="1"/>
</dbReference>
<feature type="domain" description="Protein kinase" evidence="10">
    <location>
        <begin position="29"/>
        <end position="287"/>
    </location>
</feature>
<dbReference type="OMA" id="YFSHEAG"/>
<gene>
    <name evidence="11" type="ORF">KI387_022986</name>
</gene>
<dbReference type="GO" id="GO:0005524">
    <property type="term" value="F:ATP binding"/>
    <property type="evidence" value="ECO:0007669"/>
    <property type="project" value="UniProtKB-KW"/>
</dbReference>
<evidence type="ECO:0000259" key="10">
    <source>
        <dbReference type="PROSITE" id="PS50011"/>
    </source>
</evidence>
<evidence type="ECO:0000256" key="8">
    <source>
        <dbReference type="ARBA" id="ARBA00048679"/>
    </source>
</evidence>
<dbReference type="SMART" id="SM00220">
    <property type="entry name" value="S_TKc"/>
    <property type="match status" value="1"/>
</dbReference>
<keyword evidence="2" id="KW-0723">Serine/threonine-protein kinase</keyword>
<dbReference type="FunFam" id="1.10.510.10:FF:000046">
    <property type="entry name" value="probable serine/threonine-protein kinase WNK9"/>
    <property type="match status" value="1"/>
</dbReference>
<dbReference type="Pfam" id="PF00069">
    <property type="entry name" value="Pkinase"/>
    <property type="match status" value="1"/>
</dbReference>
<comment type="caution">
    <text evidence="11">The sequence shown here is derived from an EMBL/GenBank/DDBJ whole genome shotgun (WGS) entry which is preliminary data.</text>
</comment>
<keyword evidence="5" id="KW-0418">Kinase</keyword>
<evidence type="ECO:0000256" key="5">
    <source>
        <dbReference type="ARBA" id="ARBA00022777"/>
    </source>
</evidence>
<keyword evidence="4" id="KW-0547">Nucleotide-binding</keyword>
<evidence type="ECO:0000256" key="9">
    <source>
        <dbReference type="SAM" id="MobiDB-lite"/>
    </source>
</evidence>
<comment type="catalytic activity">
    <reaction evidence="7">
        <text>L-threonyl-[protein] + ATP = O-phospho-L-threonyl-[protein] + ADP + H(+)</text>
        <dbReference type="Rhea" id="RHEA:46608"/>
        <dbReference type="Rhea" id="RHEA-COMP:11060"/>
        <dbReference type="Rhea" id="RHEA-COMP:11605"/>
        <dbReference type="ChEBI" id="CHEBI:15378"/>
        <dbReference type="ChEBI" id="CHEBI:30013"/>
        <dbReference type="ChEBI" id="CHEBI:30616"/>
        <dbReference type="ChEBI" id="CHEBI:61977"/>
        <dbReference type="ChEBI" id="CHEBI:456216"/>
        <dbReference type="EC" id="2.7.11.1"/>
    </reaction>
</comment>
<feature type="non-terminal residue" evidence="11">
    <location>
        <position position="1"/>
    </location>
</feature>
<evidence type="ECO:0000256" key="4">
    <source>
        <dbReference type="ARBA" id="ARBA00022741"/>
    </source>
</evidence>
<organism evidence="11 12">
    <name type="scientific">Taxus chinensis</name>
    <name type="common">Chinese yew</name>
    <name type="synonym">Taxus wallichiana var. chinensis</name>
    <dbReference type="NCBI Taxonomy" id="29808"/>
    <lineage>
        <taxon>Eukaryota</taxon>
        <taxon>Viridiplantae</taxon>
        <taxon>Streptophyta</taxon>
        <taxon>Embryophyta</taxon>
        <taxon>Tracheophyta</taxon>
        <taxon>Spermatophyta</taxon>
        <taxon>Pinopsida</taxon>
        <taxon>Pinidae</taxon>
        <taxon>Conifers II</taxon>
        <taxon>Cupressales</taxon>
        <taxon>Taxaceae</taxon>
        <taxon>Taxus</taxon>
    </lineage>
</organism>
<evidence type="ECO:0000256" key="2">
    <source>
        <dbReference type="ARBA" id="ARBA00022527"/>
    </source>
</evidence>
<dbReference type="GO" id="GO:0004674">
    <property type="term" value="F:protein serine/threonine kinase activity"/>
    <property type="evidence" value="ECO:0007669"/>
    <property type="project" value="UniProtKB-KW"/>
</dbReference>
<dbReference type="InterPro" id="IPR050588">
    <property type="entry name" value="WNK_Ser-Thr_kinase"/>
</dbReference>
<dbReference type="SUPFAM" id="SSF56112">
    <property type="entry name" value="Protein kinase-like (PK-like)"/>
    <property type="match status" value="1"/>
</dbReference>
<dbReference type="PROSITE" id="PS00108">
    <property type="entry name" value="PROTEIN_KINASE_ST"/>
    <property type="match status" value="1"/>
</dbReference>
<dbReference type="Gene3D" id="1.10.510.10">
    <property type="entry name" value="Transferase(Phosphotransferase) domain 1"/>
    <property type="match status" value="1"/>
</dbReference>
<proteinExistence type="predicted"/>
<comment type="catalytic activity">
    <reaction evidence="8">
        <text>L-seryl-[protein] + ATP = O-phospho-L-seryl-[protein] + ADP + H(+)</text>
        <dbReference type="Rhea" id="RHEA:17989"/>
        <dbReference type="Rhea" id="RHEA-COMP:9863"/>
        <dbReference type="Rhea" id="RHEA-COMP:11604"/>
        <dbReference type="ChEBI" id="CHEBI:15378"/>
        <dbReference type="ChEBI" id="CHEBI:29999"/>
        <dbReference type="ChEBI" id="CHEBI:30616"/>
        <dbReference type="ChEBI" id="CHEBI:83421"/>
        <dbReference type="ChEBI" id="CHEBI:456216"/>
        <dbReference type="EC" id="2.7.11.1"/>
    </reaction>
</comment>
<evidence type="ECO:0000256" key="6">
    <source>
        <dbReference type="ARBA" id="ARBA00022840"/>
    </source>
</evidence>
<evidence type="ECO:0000256" key="7">
    <source>
        <dbReference type="ARBA" id="ARBA00047899"/>
    </source>
</evidence>
<dbReference type="InterPro" id="IPR008271">
    <property type="entry name" value="Ser/Thr_kinase_AS"/>
</dbReference>
<dbReference type="PROSITE" id="PS50011">
    <property type="entry name" value="PROTEIN_KINASE_DOM"/>
    <property type="match status" value="1"/>
</dbReference>
<reference evidence="11 12" key="1">
    <citation type="journal article" date="2021" name="Nat. Plants">
        <title>The Taxus genome provides insights into paclitaxel biosynthesis.</title>
        <authorList>
            <person name="Xiong X."/>
            <person name="Gou J."/>
            <person name="Liao Q."/>
            <person name="Li Y."/>
            <person name="Zhou Q."/>
            <person name="Bi G."/>
            <person name="Li C."/>
            <person name="Du R."/>
            <person name="Wang X."/>
            <person name="Sun T."/>
            <person name="Guo L."/>
            <person name="Liang H."/>
            <person name="Lu P."/>
            <person name="Wu Y."/>
            <person name="Zhang Z."/>
            <person name="Ro D.K."/>
            <person name="Shang Y."/>
            <person name="Huang S."/>
            <person name="Yan J."/>
        </authorList>
    </citation>
    <scope>NUCLEOTIDE SEQUENCE [LARGE SCALE GENOMIC DNA]</scope>
    <source>
        <strain evidence="11">Ta-2019</strain>
    </source>
</reference>
<sequence>MPEYRYIYVGDDGGTDCQFVEMDPTGRFGRYNEKLGKGAFKTVYKAFDEINGMEVAWNQINVKDVLRTPDDLQRIYSEVHLLKSLKHKSIIKFYSSWVDEEAQKINFITELFTSGTLREYRQKHKRVDIIAIKNWACQILQGLLYLHSHDPPIIHRDLKCDNIFVNGNHGEVKIGDLGLAAILRQTHSARSVIGTPEFMAPELYEEEYNELVDIYAFGMCLLEMLTFEYPYSECTNPAQIYKKVTSGKKPESLYKIKDPEMRRFVEKCLETASRRLPARELLNDPFLQFNDHDLEHVSLRTCSFNQCSPKDTRNGVRMGHIEHRNLQVVDPSCGDIILNEDEEDAWVPHEIAPLPNILENNPSKNRDFTMKGKKREDDTILENNTSKNRDFTIKGKKREDDTIFLRVRIADKEGRVRNIYFPFDVESDTALGVASEMVAELDITDQDVMEIANTIDEEISSLVPDWKEAVALEDSEYGEEGSSCDHFVSKSVANGFHLSTSSSESSLFNYLTSHNLVGTQSVPVPSTRVVDAVHGRFEEVTYQVNVSDASSFVVEEAHTFTTESSDIHQDADDWSIGEDYSSPSSPVSNRSEAGKFLHTSRFSKPAEPTVQAGLSDHPCERLGQIRPDGFFSEYCGFHCNGFPEGLGISPHHEQDCFGPANKSQCLQSMPSFDYFSDEEENLMSRELRLLAAMHENLKESKTCLFWKLRIA</sequence>
<accession>A0AA38L6L6</accession>
<dbReference type="EC" id="2.7.11.1" evidence="1"/>
<dbReference type="AlphaFoldDB" id="A0AA38L6L6"/>
<dbReference type="PANTHER" id="PTHR13902">
    <property type="entry name" value="SERINE/THREONINE-PROTEIN KINASE WNK WITH NO LYSINE -RELATED"/>
    <property type="match status" value="1"/>
</dbReference>
<evidence type="ECO:0000256" key="1">
    <source>
        <dbReference type="ARBA" id="ARBA00012513"/>
    </source>
</evidence>
<evidence type="ECO:0000313" key="11">
    <source>
        <dbReference type="EMBL" id="KAH9314359.1"/>
    </source>
</evidence>
<dbReference type="CDD" id="cd13983">
    <property type="entry name" value="STKc_WNK"/>
    <property type="match status" value="1"/>
</dbReference>
<dbReference type="Proteomes" id="UP000824469">
    <property type="component" value="Unassembled WGS sequence"/>
</dbReference>
<protein>
    <recommendedName>
        <fullName evidence="1">non-specific serine/threonine protein kinase</fullName>
        <ecNumber evidence="1">2.7.11.1</ecNumber>
    </recommendedName>
</protein>